<dbReference type="EMBL" id="MK903282">
    <property type="protein sequence ID" value="QEG09928.1"/>
    <property type="molecule type" value="Genomic_DNA"/>
</dbReference>
<evidence type="ECO:0000313" key="2">
    <source>
        <dbReference type="Proteomes" id="UP000324813"/>
    </source>
</evidence>
<keyword evidence="2" id="KW-1185">Reference proteome</keyword>
<organism evidence="1 2">
    <name type="scientific">Escherichia phage Mansfield</name>
    <dbReference type="NCBI Taxonomy" id="2591099"/>
    <lineage>
        <taxon>Viruses</taxon>
        <taxon>Duplodnaviria</taxon>
        <taxon>Heunggongvirae</taxon>
        <taxon>Uroviricota</taxon>
        <taxon>Caudoviricetes</taxon>
        <taxon>Lindbergviridae</taxon>
        <taxon>Wifcevirus</taxon>
        <taxon>Wifcevirus mansfield</taxon>
    </lineage>
</organism>
<evidence type="ECO:0000313" key="1">
    <source>
        <dbReference type="EMBL" id="QEG09928.1"/>
    </source>
</evidence>
<name>A0A5B9N774_9CAUD</name>
<sequence>MTNKTQRIKFEGKEYKIDVRARFIARDSNGSIWLYESKPVWEERRGQWLYETCGSVWCERIDQVKTLKKNRPASRDSLQEVESIKIQDPATSTDKQYAVGQRDIEQLDEGGYYTRHIYAMTHEGLYSKSDIAAELAHRDLQIDMLRLALEKQTQIAIEILEKLE</sequence>
<dbReference type="Proteomes" id="UP000324813">
    <property type="component" value="Segment"/>
</dbReference>
<reference evidence="2" key="1">
    <citation type="submission" date="2019-05" db="EMBL/GenBank/DDBJ databases">
        <title>Complete Genome Sequence of Escherichia coli Myophage Mansfield.</title>
        <authorList>
            <person name="D'Souza G.M."/>
            <person name="Klotz K."/>
            <person name="Moreland R."/>
            <person name="Liu M."/>
            <person name="Ramsey J."/>
        </authorList>
    </citation>
    <scope>NUCLEOTIDE SEQUENCE [LARGE SCALE GENOMIC DNA]</scope>
</reference>
<accession>A0A5B9N774</accession>
<proteinExistence type="predicted"/>
<gene>
    <name evidence="1" type="ORF">CPT_Mansfield_103</name>
</gene>
<protein>
    <submittedName>
        <fullName evidence="1">Uncharacterized protein</fullName>
    </submittedName>
</protein>